<comment type="caution">
    <text evidence="1">The sequence shown here is derived from an EMBL/GenBank/DDBJ whole genome shotgun (WGS) entry which is preliminary data.</text>
</comment>
<sequence length="65" mass="7302">MSVDIWRTFSLSNIRGTGNIKTHRKYSVYAWGSSAIISFTALVVDQSTDSGVVKPFFGRNQVAWF</sequence>
<feature type="non-terminal residue" evidence="1">
    <location>
        <position position="65"/>
    </location>
</feature>
<dbReference type="EMBL" id="JASPKZ010009141">
    <property type="protein sequence ID" value="KAJ9577974.1"/>
    <property type="molecule type" value="Genomic_DNA"/>
</dbReference>
<proteinExistence type="predicted"/>
<evidence type="ECO:0000313" key="2">
    <source>
        <dbReference type="Proteomes" id="UP001233999"/>
    </source>
</evidence>
<organism evidence="1 2">
    <name type="scientific">Diploptera punctata</name>
    <name type="common">Pacific beetle cockroach</name>
    <dbReference type="NCBI Taxonomy" id="6984"/>
    <lineage>
        <taxon>Eukaryota</taxon>
        <taxon>Metazoa</taxon>
        <taxon>Ecdysozoa</taxon>
        <taxon>Arthropoda</taxon>
        <taxon>Hexapoda</taxon>
        <taxon>Insecta</taxon>
        <taxon>Pterygota</taxon>
        <taxon>Neoptera</taxon>
        <taxon>Polyneoptera</taxon>
        <taxon>Dictyoptera</taxon>
        <taxon>Blattodea</taxon>
        <taxon>Blaberoidea</taxon>
        <taxon>Blaberidae</taxon>
        <taxon>Diplopterinae</taxon>
        <taxon>Diploptera</taxon>
    </lineage>
</organism>
<evidence type="ECO:0000313" key="1">
    <source>
        <dbReference type="EMBL" id="KAJ9577974.1"/>
    </source>
</evidence>
<name>A0AAD7ZCE4_DIPPU</name>
<protein>
    <submittedName>
        <fullName evidence="1">Uncharacterized protein</fullName>
    </submittedName>
</protein>
<accession>A0AAD7ZCE4</accession>
<gene>
    <name evidence="1" type="ORF">L9F63_025166</name>
</gene>
<reference evidence="1" key="2">
    <citation type="submission" date="2023-05" db="EMBL/GenBank/DDBJ databases">
        <authorList>
            <person name="Fouks B."/>
        </authorList>
    </citation>
    <scope>NUCLEOTIDE SEQUENCE</scope>
    <source>
        <strain evidence="1">Stay&amp;Tobe</strain>
        <tissue evidence="1">Testes</tissue>
    </source>
</reference>
<dbReference type="Proteomes" id="UP001233999">
    <property type="component" value="Unassembled WGS sequence"/>
</dbReference>
<keyword evidence="2" id="KW-1185">Reference proteome</keyword>
<dbReference type="AlphaFoldDB" id="A0AAD7ZCE4"/>
<reference evidence="1" key="1">
    <citation type="journal article" date="2023" name="IScience">
        <title>Live-bearing cockroach genome reveals convergent evolutionary mechanisms linked to viviparity in insects and beyond.</title>
        <authorList>
            <person name="Fouks B."/>
            <person name="Harrison M.C."/>
            <person name="Mikhailova A.A."/>
            <person name="Marchal E."/>
            <person name="English S."/>
            <person name="Carruthers M."/>
            <person name="Jennings E.C."/>
            <person name="Chiamaka E.L."/>
            <person name="Frigard R.A."/>
            <person name="Pippel M."/>
            <person name="Attardo G.M."/>
            <person name="Benoit J.B."/>
            <person name="Bornberg-Bauer E."/>
            <person name="Tobe S.S."/>
        </authorList>
    </citation>
    <scope>NUCLEOTIDE SEQUENCE</scope>
    <source>
        <strain evidence="1">Stay&amp;Tobe</strain>
    </source>
</reference>